<protein>
    <submittedName>
        <fullName evidence="6">UDP-N-acetylmuramoyl-tripeptide--D-alanyl-D-alanine ligase</fullName>
    </submittedName>
</protein>
<comment type="caution">
    <text evidence="6">The sequence shown here is derived from an EMBL/GenBank/DDBJ whole genome shotgun (WGS) entry which is preliminary data.</text>
</comment>
<dbReference type="RefSeq" id="WP_137013040.1">
    <property type="nucleotide sequence ID" value="NZ_SZPX01000003.1"/>
</dbReference>
<dbReference type="InterPro" id="IPR036615">
    <property type="entry name" value="Mur_ligase_C_dom_sf"/>
</dbReference>
<dbReference type="PANTHER" id="PTHR43024:SF1">
    <property type="entry name" value="UDP-N-ACETYLMURAMOYL-TRIPEPTIDE--D-ALANYL-D-ALANINE LIGASE"/>
    <property type="match status" value="1"/>
</dbReference>
<keyword evidence="4" id="KW-0812">Transmembrane</keyword>
<dbReference type="PANTHER" id="PTHR43024">
    <property type="entry name" value="UDP-N-ACETYLMURAMOYL-TRIPEPTIDE--D-ALANYL-D-ALANINE LIGASE"/>
    <property type="match status" value="1"/>
</dbReference>
<feature type="transmembrane region" description="Helical" evidence="4">
    <location>
        <begin position="45"/>
        <end position="60"/>
    </location>
</feature>
<dbReference type="AlphaFoldDB" id="A0A4U2Z6Q9"/>
<feature type="domain" description="Mur ligase central" evidence="5">
    <location>
        <begin position="165"/>
        <end position="338"/>
    </location>
</feature>
<dbReference type="InterPro" id="IPR036565">
    <property type="entry name" value="Mur-like_cat_sf"/>
</dbReference>
<feature type="transmembrane region" description="Helical" evidence="4">
    <location>
        <begin position="124"/>
        <end position="143"/>
    </location>
</feature>
<feature type="transmembrane region" description="Helical" evidence="4">
    <location>
        <begin position="6"/>
        <end position="25"/>
    </location>
</feature>
<name>A0A4U2Z6Q9_9BACT</name>
<feature type="transmembrane region" description="Helical" evidence="4">
    <location>
        <begin position="95"/>
        <end position="112"/>
    </location>
</feature>
<dbReference type="GO" id="GO:0005524">
    <property type="term" value="F:ATP binding"/>
    <property type="evidence" value="ECO:0007669"/>
    <property type="project" value="UniProtKB-KW"/>
</dbReference>
<evidence type="ECO:0000256" key="1">
    <source>
        <dbReference type="ARBA" id="ARBA00022598"/>
    </source>
</evidence>
<dbReference type="OrthoDB" id="9801978at2"/>
<evidence type="ECO:0000256" key="3">
    <source>
        <dbReference type="ARBA" id="ARBA00022840"/>
    </source>
</evidence>
<accession>A0A4U2Z6Q9</accession>
<sequence>MQDYEMFMAFVTNVLFVTVLGWYLITNLQWYDYRLSRVVLKHHKPHWHILYFFIPFIAYYTTGKFFIIFFFFAILPAMFLWYKRLDKKLILTWRVKRFLILLLSLTLFQNMLCTAKEACVVYGVFMPLFVAYIGSWAIERFLFEAFKKEARKKLQSMPKLQIIAITGSYGKTSTKNFVYEILSKKYRVYATPRSVNTLGGIVKDINDSLPEDTEIYICEAGAREQGDIYDITTFLEPQVVVVGKVGLAHIEYFKSLQNIIATKLEIMKSPRLECAFIHTSVTDEPHDKVTFFGDEIQNVSATLEGTEFDIVLNDKTLHLHADVLGAFQTINIAAAVHIAKTFDMSDEEIIEAVRSIKPVEHRLQMIKAGGKLILDDGYNGNIDGMLEAVRLCSLHEGRKVIVTPGLVESSDGLNLKFIEAINEIFEIAIVTGSLNAELFNKNLKVKNKIMLHDKSKIQDLLAHQTRAGDIILFANDAPNFI</sequence>
<evidence type="ECO:0000256" key="2">
    <source>
        <dbReference type="ARBA" id="ARBA00022741"/>
    </source>
</evidence>
<keyword evidence="1 6" id="KW-0436">Ligase</keyword>
<evidence type="ECO:0000313" key="7">
    <source>
        <dbReference type="Proteomes" id="UP000309561"/>
    </source>
</evidence>
<dbReference type="SUPFAM" id="SSF53623">
    <property type="entry name" value="MurD-like peptide ligases, catalytic domain"/>
    <property type="match status" value="1"/>
</dbReference>
<keyword evidence="4" id="KW-0472">Membrane</keyword>
<dbReference type="EMBL" id="SZPX01000003">
    <property type="protein sequence ID" value="TKI70036.1"/>
    <property type="molecule type" value="Genomic_DNA"/>
</dbReference>
<proteinExistence type="predicted"/>
<dbReference type="InterPro" id="IPR051046">
    <property type="entry name" value="MurCDEF_CellWall_CoF430Synth"/>
</dbReference>
<reference evidence="6 7" key="1">
    <citation type="submission" date="2019-04" db="EMBL/GenBank/DDBJ databases">
        <title>Sulfurimonas crateris sp. nov. a facultative anaerobic sulfur-oxidizing chemolithautotrophic bacterium isolated from a terrestrial mud vulcano.</title>
        <authorList>
            <person name="Ratnikova N.M."/>
            <person name="Slobodkin A.I."/>
            <person name="Merkel A.Y."/>
            <person name="Novikov A."/>
            <person name="Bonch-Osmolovskaya E.A."/>
            <person name="Slobodkina G.B."/>
        </authorList>
    </citation>
    <scope>NUCLEOTIDE SEQUENCE [LARGE SCALE GENOMIC DNA]</scope>
    <source>
        <strain evidence="6 7">SN118</strain>
    </source>
</reference>
<keyword evidence="2" id="KW-0547">Nucleotide-binding</keyword>
<dbReference type="SUPFAM" id="SSF53244">
    <property type="entry name" value="MurD-like peptide ligases, peptide-binding domain"/>
    <property type="match status" value="1"/>
</dbReference>
<organism evidence="6 7">
    <name type="scientific">Sulfurimonas crateris</name>
    <dbReference type="NCBI Taxonomy" id="2574727"/>
    <lineage>
        <taxon>Bacteria</taxon>
        <taxon>Pseudomonadati</taxon>
        <taxon>Campylobacterota</taxon>
        <taxon>Epsilonproteobacteria</taxon>
        <taxon>Campylobacterales</taxon>
        <taxon>Sulfurimonadaceae</taxon>
        <taxon>Sulfurimonas</taxon>
    </lineage>
</organism>
<dbReference type="Pfam" id="PF08245">
    <property type="entry name" value="Mur_ligase_M"/>
    <property type="match status" value="1"/>
</dbReference>
<dbReference type="GO" id="GO:0016881">
    <property type="term" value="F:acid-amino acid ligase activity"/>
    <property type="evidence" value="ECO:0007669"/>
    <property type="project" value="InterPro"/>
</dbReference>
<evidence type="ECO:0000256" key="4">
    <source>
        <dbReference type="SAM" id="Phobius"/>
    </source>
</evidence>
<dbReference type="Proteomes" id="UP000309561">
    <property type="component" value="Unassembled WGS sequence"/>
</dbReference>
<evidence type="ECO:0000313" key="6">
    <source>
        <dbReference type="EMBL" id="TKI70036.1"/>
    </source>
</evidence>
<keyword evidence="7" id="KW-1185">Reference proteome</keyword>
<dbReference type="Gene3D" id="3.90.190.20">
    <property type="entry name" value="Mur ligase, C-terminal domain"/>
    <property type="match status" value="1"/>
</dbReference>
<evidence type="ECO:0000259" key="5">
    <source>
        <dbReference type="Pfam" id="PF08245"/>
    </source>
</evidence>
<gene>
    <name evidence="6" type="ORF">FCU45_05360</name>
</gene>
<dbReference type="InterPro" id="IPR013221">
    <property type="entry name" value="Mur_ligase_cen"/>
</dbReference>
<dbReference type="Gene3D" id="3.40.1190.10">
    <property type="entry name" value="Mur-like, catalytic domain"/>
    <property type="match status" value="1"/>
</dbReference>
<keyword evidence="3" id="KW-0067">ATP-binding</keyword>
<keyword evidence="4" id="KW-1133">Transmembrane helix</keyword>